<accession>A0ABP7Z6T0</accession>
<gene>
    <name evidence="2" type="ORF">GCM10022216_35610</name>
</gene>
<comment type="similarity">
    <text evidence="1">Belongs to the outer membrane factor (OMF) (TC 1.B.17) family.</text>
</comment>
<sequence>MEALEATFLKNNLRILAARYEIGQAEAKLAQERVWPNPSLSLDNVNLWSNSTVEEQPLLFGKFGKKQQFGLELEQLIETAGKRKKRVAIRQTELDAQAISFEELLWSLKYELRIAYYQLALSKQELRLLEESMESFTQLRDLYAKQAAKLHVSSAAYYRIQSELLSIEKEVFTLRSKEQEALSQLKVLTRMANLSIADMQFPKFQLKSIPKSYDHLISLAKDQNFQIKLQEKTLIKSEQEFQLEKANAKPDLTTSVAFERGGNIMQNFVGIGVKVDLPLFNRNKGNIKATKNQVDQETAQKLYLEQELEVQIVHVYQELTRLEKLILSWDDQETESGQDLLSKFRKQLTEHQITLLEYLDFAQAYQNAQQAKFGIQENYLQRYEELQFLLGSGTQGYEN</sequence>
<proteinExistence type="inferred from homology"/>
<name>A0ABP7Z6T0_9SPHI</name>
<evidence type="ECO:0000313" key="3">
    <source>
        <dbReference type="Proteomes" id="UP001500101"/>
    </source>
</evidence>
<dbReference type="PANTHER" id="PTHR30203:SF23">
    <property type="entry name" value="OUTER MEMBRANE EFFLUX PROTEIN"/>
    <property type="match status" value="1"/>
</dbReference>
<reference evidence="3" key="1">
    <citation type="journal article" date="2019" name="Int. J. Syst. Evol. Microbiol.">
        <title>The Global Catalogue of Microorganisms (GCM) 10K type strain sequencing project: providing services to taxonomists for standard genome sequencing and annotation.</title>
        <authorList>
            <consortium name="The Broad Institute Genomics Platform"/>
            <consortium name="The Broad Institute Genome Sequencing Center for Infectious Disease"/>
            <person name="Wu L."/>
            <person name="Ma J."/>
        </authorList>
    </citation>
    <scope>NUCLEOTIDE SEQUENCE [LARGE SCALE GENOMIC DNA]</scope>
    <source>
        <strain evidence="3">JCM 16704</strain>
    </source>
</reference>
<dbReference type="Proteomes" id="UP001500101">
    <property type="component" value="Unassembled WGS sequence"/>
</dbReference>
<dbReference type="Gene3D" id="1.20.1600.10">
    <property type="entry name" value="Outer membrane efflux proteins (OEP)"/>
    <property type="match status" value="1"/>
</dbReference>
<dbReference type="EMBL" id="BAAAZI010000016">
    <property type="protein sequence ID" value="GAA4148587.1"/>
    <property type="molecule type" value="Genomic_DNA"/>
</dbReference>
<comment type="caution">
    <text evidence="2">The sequence shown here is derived from an EMBL/GenBank/DDBJ whole genome shotgun (WGS) entry which is preliminary data.</text>
</comment>
<dbReference type="PANTHER" id="PTHR30203">
    <property type="entry name" value="OUTER MEMBRANE CATION EFFLUX PROTEIN"/>
    <property type="match status" value="1"/>
</dbReference>
<protein>
    <submittedName>
        <fullName evidence="2">TolC family protein</fullName>
    </submittedName>
</protein>
<evidence type="ECO:0000256" key="1">
    <source>
        <dbReference type="ARBA" id="ARBA00007613"/>
    </source>
</evidence>
<dbReference type="Pfam" id="PF02321">
    <property type="entry name" value="OEP"/>
    <property type="match status" value="2"/>
</dbReference>
<dbReference type="InterPro" id="IPR003423">
    <property type="entry name" value="OMP_efflux"/>
</dbReference>
<dbReference type="InterPro" id="IPR010131">
    <property type="entry name" value="MdtP/NodT-like"/>
</dbReference>
<evidence type="ECO:0000313" key="2">
    <source>
        <dbReference type="EMBL" id="GAA4148587.1"/>
    </source>
</evidence>
<organism evidence="2 3">
    <name type="scientific">Sphingobacterium kyonggiense</name>
    <dbReference type="NCBI Taxonomy" id="714075"/>
    <lineage>
        <taxon>Bacteria</taxon>
        <taxon>Pseudomonadati</taxon>
        <taxon>Bacteroidota</taxon>
        <taxon>Sphingobacteriia</taxon>
        <taxon>Sphingobacteriales</taxon>
        <taxon>Sphingobacteriaceae</taxon>
        <taxon>Sphingobacterium</taxon>
    </lineage>
</organism>
<keyword evidence="3" id="KW-1185">Reference proteome</keyword>
<dbReference type="SUPFAM" id="SSF56954">
    <property type="entry name" value="Outer membrane efflux proteins (OEP)"/>
    <property type="match status" value="1"/>
</dbReference>